<dbReference type="CDD" id="cd12797">
    <property type="entry name" value="M23_peptidase"/>
    <property type="match status" value="1"/>
</dbReference>
<gene>
    <name evidence="6" type="ORF">RAK27_07000</name>
</gene>
<feature type="coiled-coil region" evidence="2">
    <location>
        <begin position="164"/>
        <end position="198"/>
    </location>
</feature>
<dbReference type="PANTHER" id="PTHR21666:SF270">
    <property type="entry name" value="MUREIN HYDROLASE ACTIVATOR ENVC"/>
    <property type="match status" value="1"/>
</dbReference>
<dbReference type="InterPro" id="IPR011055">
    <property type="entry name" value="Dup_hybrid_motif"/>
</dbReference>
<keyword evidence="1 3" id="KW-0732">Signal</keyword>
<evidence type="ECO:0000256" key="3">
    <source>
        <dbReference type="SAM" id="SignalP"/>
    </source>
</evidence>
<dbReference type="Pfam" id="PF01551">
    <property type="entry name" value="Peptidase_M23"/>
    <property type="match status" value="1"/>
</dbReference>
<proteinExistence type="predicted"/>
<dbReference type="PANTHER" id="PTHR21666">
    <property type="entry name" value="PEPTIDASE-RELATED"/>
    <property type="match status" value="1"/>
</dbReference>
<dbReference type="InterPro" id="IPR050570">
    <property type="entry name" value="Cell_wall_metabolism_enzyme"/>
</dbReference>
<evidence type="ECO:0000259" key="5">
    <source>
        <dbReference type="Pfam" id="PF24568"/>
    </source>
</evidence>
<dbReference type="AlphaFoldDB" id="A0AAW9JS16"/>
<dbReference type="InterPro" id="IPR016047">
    <property type="entry name" value="M23ase_b-sheet_dom"/>
</dbReference>
<sequence length="430" mass="46806">MKKRITLGVITTLLAFNPMALGSIVQAESVDEINKKAKEIDEKNNEVTNKITESTNSLENLTTEKKALETDVTNLQKQIDEIIIKLQKQEETLLKTEEKIEVLKKEIKILEERIEKRTDKLDNQARYVQTNGDAANLASVVLTAESFSDLIGRVSAVTTLVSANKAIVSEQERDQQELEVLEENAQSEKVTATAMKNEIESSKNNLFAQKSEIDDKIVQIATKYQLTENEKTDLINEKVVLASQASQLSNKLQAEEARIVAEQQAKIAADLQAEAINLAAQQQQTNTQSTPTPNVNGTGFIVPANGPVTSPFGYRSDPFTGATTFHKGIDIAGGGAIVASKAGVVEYSNYNNGGYGYLVIIDHGVINGINYKTYYAHMAAGSLTKVPGQTVNQGEQIGVMGTTGSSTGIHLHFEIRENNNPVNPGPFIGL</sequence>
<evidence type="ECO:0000259" key="4">
    <source>
        <dbReference type="Pfam" id="PF01551"/>
    </source>
</evidence>
<feature type="coiled-coil region" evidence="2">
    <location>
        <begin position="30"/>
        <end position="120"/>
    </location>
</feature>
<protein>
    <submittedName>
        <fullName evidence="6">Peptidoglycan DD-metalloendopeptidase family protein</fullName>
    </submittedName>
</protein>
<feature type="chain" id="PRO_5043846956" evidence="3">
    <location>
        <begin position="28"/>
        <end position="430"/>
    </location>
</feature>
<dbReference type="RefSeq" id="WP_322808764.1">
    <property type="nucleotide sequence ID" value="NZ_JAVBVO010000003.1"/>
</dbReference>
<dbReference type="SUPFAM" id="SSF51261">
    <property type="entry name" value="Duplicated hybrid motif"/>
    <property type="match status" value="1"/>
</dbReference>
<evidence type="ECO:0000256" key="1">
    <source>
        <dbReference type="ARBA" id="ARBA00022729"/>
    </source>
</evidence>
<name>A0AAW9JS16_CARML</name>
<dbReference type="Pfam" id="PF24568">
    <property type="entry name" value="CC_PcsB"/>
    <property type="match status" value="1"/>
</dbReference>
<dbReference type="Proteomes" id="UP001290462">
    <property type="component" value="Unassembled WGS sequence"/>
</dbReference>
<dbReference type="GO" id="GO:0004222">
    <property type="term" value="F:metalloendopeptidase activity"/>
    <property type="evidence" value="ECO:0007669"/>
    <property type="project" value="TreeGrafter"/>
</dbReference>
<dbReference type="EMBL" id="JAVBVO010000003">
    <property type="protein sequence ID" value="MDZ5758408.1"/>
    <property type="molecule type" value="Genomic_DNA"/>
</dbReference>
<evidence type="ECO:0000313" key="6">
    <source>
        <dbReference type="EMBL" id="MDZ5758408.1"/>
    </source>
</evidence>
<comment type="caution">
    <text evidence="6">The sequence shown here is derived from an EMBL/GenBank/DDBJ whole genome shotgun (WGS) entry which is preliminary data.</text>
</comment>
<evidence type="ECO:0000313" key="7">
    <source>
        <dbReference type="Proteomes" id="UP001290462"/>
    </source>
</evidence>
<dbReference type="Gene3D" id="2.70.70.10">
    <property type="entry name" value="Glucose Permease (Domain IIA)"/>
    <property type="match status" value="1"/>
</dbReference>
<reference evidence="6" key="1">
    <citation type="submission" date="2023-08" db="EMBL/GenBank/DDBJ databases">
        <title>Genomic characterization of piscicolin 126 produced by Carnobacterium maltaromaticum CM22 strain isolated from salmon (Salmo salar).</title>
        <authorList>
            <person name="Gonzalez-Gragera E."/>
            <person name="Garcia-Lopez J.D."/>
            <person name="Teso-Perez C."/>
            <person name="Gimenez-Hernandez I."/>
            <person name="Peralta-Sanchez J.M."/>
            <person name="Valdivia E."/>
            <person name="Montalban-Lopez M."/>
            <person name="Martin-Platero A.M."/>
            <person name="Banos A."/>
            <person name="Martinez-Bueno M."/>
        </authorList>
    </citation>
    <scope>NUCLEOTIDE SEQUENCE</scope>
    <source>
        <strain evidence="6">CM22</strain>
    </source>
</reference>
<organism evidence="6 7">
    <name type="scientific">Carnobacterium maltaromaticum</name>
    <name type="common">Carnobacterium piscicola</name>
    <dbReference type="NCBI Taxonomy" id="2751"/>
    <lineage>
        <taxon>Bacteria</taxon>
        <taxon>Bacillati</taxon>
        <taxon>Bacillota</taxon>
        <taxon>Bacilli</taxon>
        <taxon>Lactobacillales</taxon>
        <taxon>Carnobacteriaceae</taxon>
        <taxon>Carnobacterium</taxon>
    </lineage>
</organism>
<dbReference type="Gene3D" id="6.10.250.3150">
    <property type="match status" value="1"/>
</dbReference>
<evidence type="ECO:0000256" key="2">
    <source>
        <dbReference type="SAM" id="Coils"/>
    </source>
</evidence>
<feature type="signal peptide" evidence="3">
    <location>
        <begin position="1"/>
        <end position="27"/>
    </location>
</feature>
<accession>A0AAW9JS16</accession>
<keyword evidence="2" id="KW-0175">Coiled coil</keyword>
<dbReference type="InterPro" id="IPR057309">
    <property type="entry name" value="PcsB_CC"/>
</dbReference>
<feature type="domain" description="M23ase beta-sheet core" evidence="4">
    <location>
        <begin position="325"/>
        <end position="424"/>
    </location>
</feature>
<feature type="domain" description="Peptidoglycan hydrolase PcsB coiled-coil" evidence="5">
    <location>
        <begin position="107"/>
        <end position="179"/>
    </location>
</feature>